<sequence length="229" mass="26813">IKSFLCYMRSLIIIDVAHLKGTYLGTNLVAVGMDGNNQIILITTGVSQGETGEWWTWFLRKLKECIGEVPNLDIILDRHYAITLACNTVFPNSFHGYCCRHLMMNCGMQNDKFKELYWKTCKAYTHGDFEKLMYDIYVVGPDAHQKLVDAGIEKWSRAKCPANRYNYMTSNSVESINVLTKDMRKIPITSLMDWFRDLLQKWYYERRQKYEDAPDDELTPWATAKIKYR</sequence>
<dbReference type="Pfam" id="PF10551">
    <property type="entry name" value="MULE"/>
    <property type="match status" value="1"/>
</dbReference>
<dbReference type="InterPro" id="IPR018289">
    <property type="entry name" value="MULE_transposase_dom"/>
</dbReference>
<name>A0ABQ5CTF7_9ASTR</name>
<accession>A0ABQ5CTF7</accession>
<reference evidence="2" key="1">
    <citation type="journal article" date="2022" name="Int. J. Mol. Sci.">
        <title>Draft Genome of Tanacetum Coccineum: Genomic Comparison of Closely Related Tanacetum-Family Plants.</title>
        <authorList>
            <person name="Yamashiro T."/>
            <person name="Shiraishi A."/>
            <person name="Nakayama K."/>
            <person name="Satake H."/>
        </authorList>
    </citation>
    <scope>NUCLEOTIDE SEQUENCE</scope>
</reference>
<evidence type="ECO:0000259" key="1">
    <source>
        <dbReference type="Pfam" id="PF10551"/>
    </source>
</evidence>
<dbReference type="EMBL" id="BQNB010014605">
    <property type="protein sequence ID" value="GJT30203.1"/>
    <property type="molecule type" value="Genomic_DNA"/>
</dbReference>
<reference evidence="2" key="2">
    <citation type="submission" date="2022-01" db="EMBL/GenBank/DDBJ databases">
        <authorList>
            <person name="Yamashiro T."/>
            <person name="Shiraishi A."/>
            <person name="Satake H."/>
            <person name="Nakayama K."/>
        </authorList>
    </citation>
    <scope>NUCLEOTIDE SEQUENCE</scope>
</reference>
<feature type="domain" description="MULE transposase" evidence="1">
    <location>
        <begin position="12"/>
        <end position="105"/>
    </location>
</feature>
<organism evidence="2 3">
    <name type="scientific">Tanacetum coccineum</name>
    <dbReference type="NCBI Taxonomy" id="301880"/>
    <lineage>
        <taxon>Eukaryota</taxon>
        <taxon>Viridiplantae</taxon>
        <taxon>Streptophyta</taxon>
        <taxon>Embryophyta</taxon>
        <taxon>Tracheophyta</taxon>
        <taxon>Spermatophyta</taxon>
        <taxon>Magnoliopsida</taxon>
        <taxon>eudicotyledons</taxon>
        <taxon>Gunneridae</taxon>
        <taxon>Pentapetalae</taxon>
        <taxon>asterids</taxon>
        <taxon>campanulids</taxon>
        <taxon>Asterales</taxon>
        <taxon>Asteraceae</taxon>
        <taxon>Asteroideae</taxon>
        <taxon>Anthemideae</taxon>
        <taxon>Anthemidinae</taxon>
        <taxon>Tanacetum</taxon>
    </lineage>
</organism>
<dbReference type="PANTHER" id="PTHR31973">
    <property type="entry name" value="POLYPROTEIN, PUTATIVE-RELATED"/>
    <property type="match status" value="1"/>
</dbReference>
<dbReference type="PANTHER" id="PTHR31973:SF185">
    <property type="entry name" value="TRANSPOSASE, MUDR, PLANT, MULE TRANSPOSASE DOMAIN-CONTAINING PROTEIN"/>
    <property type="match status" value="1"/>
</dbReference>
<proteinExistence type="predicted"/>
<evidence type="ECO:0000313" key="2">
    <source>
        <dbReference type="EMBL" id="GJT30203.1"/>
    </source>
</evidence>
<gene>
    <name evidence="2" type="ORF">Tco_0910478</name>
</gene>
<evidence type="ECO:0000313" key="3">
    <source>
        <dbReference type="Proteomes" id="UP001151760"/>
    </source>
</evidence>
<dbReference type="Proteomes" id="UP001151760">
    <property type="component" value="Unassembled WGS sequence"/>
</dbReference>
<feature type="non-terminal residue" evidence="2">
    <location>
        <position position="1"/>
    </location>
</feature>
<comment type="caution">
    <text evidence="2">The sequence shown here is derived from an EMBL/GenBank/DDBJ whole genome shotgun (WGS) entry which is preliminary data.</text>
</comment>
<keyword evidence="3" id="KW-1185">Reference proteome</keyword>
<protein>
    <submittedName>
        <fullName evidence="2">Transposase, MuDR, MULE transposase domain protein</fullName>
    </submittedName>
</protein>